<keyword evidence="8" id="KW-1185">Reference proteome</keyword>
<dbReference type="Pfam" id="PF00749">
    <property type="entry name" value="tRNA-synt_1c"/>
    <property type="match status" value="1"/>
</dbReference>
<gene>
    <name evidence="7" type="primary">gluQRS</name>
    <name evidence="7" type="ORF">KQ910_13605</name>
</gene>
<evidence type="ECO:0000256" key="1">
    <source>
        <dbReference type="ARBA" id="ARBA00022598"/>
    </source>
</evidence>
<keyword evidence="2 5" id="KW-0547">Nucleotide-binding</keyword>
<organism evidence="7 8">
    <name type="scientific">Reyranella humidisoli</name>
    <dbReference type="NCBI Taxonomy" id="2849149"/>
    <lineage>
        <taxon>Bacteria</taxon>
        <taxon>Pseudomonadati</taxon>
        <taxon>Pseudomonadota</taxon>
        <taxon>Alphaproteobacteria</taxon>
        <taxon>Hyphomicrobiales</taxon>
        <taxon>Reyranellaceae</taxon>
        <taxon>Reyranella</taxon>
    </lineage>
</organism>
<protein>
    <submittedName>
        <fullName evidence="7">tRNA glutamyl-Q(34) synthetase GluQRS</fullName>
        <ecNumber evidence="7">6.1.1.-</ecNumber>
    </submittedName>
</protein>
<keyword evidence="4 5" id="KW-0030">Aminoacyl-tRNA synthetase</keyword>
<evidence type="ECO:0000256" key="4">
    <source>
        <dbReference type="ARBA" id="ARBA00023146"/>
    </source>
</evidence>
<evidence type="ECO:0000313" key="8">
    <source>
        <dbReference type="Proteomes" id="UP000727907"/>
    </source>
</evidence>
<accession>A0ABS6IKE9</accession>
<dbReference type="PANTHER" id="PTHR43311:SF1">
    <property type="entry name" value="GLUTAMYL-Q TRNA(ASP) SYNTHETASE"/>
    <property type="match status" value="1"/>
</dbReference>
<reference evidence="7 8" key="1">
    <citation type="submission" date="2021-06" db="EMBL/GenBank/DDBJ databases">
        <authorList>
            <person name="Lee D.H."/>
        </authorList>
    </citation>
    <scope>NUCLEOTIDE SEQUENCE [LARGE SCALE GENOMIC DNA]</scope>
    <source>
        <strain evidence="7 8">MMS21-HV4-11</strain>
    </source>
</reference>
<dbReference type="Proteomes" id="UP000727907">
    <property type="component" value="Unassembled WGS sequence"/>
</dbReference>
<comment type="similarity">
    <text evidence="5">Belongs to the class-I aminoacyl-tRNA synthetase family.</text>
</comment>
<sequence>MMTVVTRFAPSPTGELHLGSAYSARIAWQRARAVGGTFLVRIEDIDIRRCRREYETAMLADLEWLGLAWDGEVRRQSDHFADYGRVLDQLDERGLVYPCFCTRADIAASASAPHPVAMGPDGPLYPGTCRHLPVEERRRRLSAGIEHCMRFHATRAAEQAGPYAFFDEALGRIEGQPELMGDFVIARKDTPTSYHLSVTVDDHLQGVTLVTRGIDLLPSTHVHALLQKLLGYAAPQYAHHPLLTDATGRRFAKRHRDLTIRSLRESGKTSAEVFEMIDGWSCAVPAKA</sequence>
<dbReference type="EMBL" id="JAHOPB010000001">
    <property type="protein sequence ID" value="MBU8874806.1"/>
    <property type="molecule type" value="Genomic_DNA"/>
</dbReference>
<dbReference type="EC" id="6.1.1.-" evidence="7"/>
<comment type="caution">
    <text evidence="7">The sequence shown here is derived from an EMBL/GenBank/DDBJ whole genome shotgun (WGS) entry which is preliminary data.</text>
</comment>
<evidence type="ECO:0000256" key="5">
    <source>
        <dbReference type="RuleBase" id="RU363037"/>
    </source>
</evidence>
<dbReference type="GO" id="GO:0016874">
    <property type="term" value="F:ligase activity"/>
    <property type="evidence" value="ECO:0007669"/>
    <property type="project" value="UniProtKB-KW"/>
</dbReference>
<evidence type="ECO:0000313" key="7">
    <source>
        <dbReference type="EMBL" id="MBU8874806.1"/>
    </source>
</evidence>
<feature type="domain" description="Glutamyl/glutaminyl-tRNA synthetase class Ib catalytic" evidence="6">
    <location>
        <begin position="4"/>
        <end position="277"/>
    </location>
</feature>
<evidence type="ECO:0000256" key="3">
    <source>
        <dbReference type="ARBA" id="ARBA00022840"/>
    </source>
</evidence>
<keyword evidence="1 5" id="KW-0436">Ligase</keyword>
<keyword evidence="5" id="KW-0648">Protein biosynthesis</keyword>
<proteinExistence type="inferred from homology"/>
<dbReference type="NCBIfam" id="NF004315">
    <property type="entry name" value="PRK05710.1-4"/>
    <property type="match status" value="1"/>
</dbReference>
<evidence type="ECO:0000259" key="6">
    <source>
        <dbReference type="Pfam" id="PF00749"/>
    </source>
</evidence>
<dbReference type="InterPro" id="IPR049940">
    <property type="entry name" value="GluQ/Sye"/>
</dbReference>
<dbReference type="InterPro" id="IPR020058">
    <property type="entry name" value="Glu/Gln-tRNA-synth_Ib_cat-dom"/>
</dbReference>
<keyword evidence="3 5" id="KW-0067">ATP-binding</keyword>
<name>A0ABS6IKE9_9HYPH</name>
<dbReference type="PANTHER" id="PTHR43311">
    <property type="entry name" value="GLUTAMATE--TRNA LIGASE"/>
    <property type="match status" value="1"/>
</dbReference>
<evidence type="ECO:0000256" key="2">
    <source>
        <dbReference type="ARBA" id="ARBA00022741"/>
    </source>
</evidence>